<protein>
    <submittedName>
        <fullName evidence="1">Uncharacterized protein</fullName>
    </submittedName>
</protein>
<dbReference type="EMBL" id="JAGTJR010000001">
    <property type="protein sequence ID" value="KAH7065092.1"/>
    <property type="molecule type" value="Genomic_DNA"/>
</dbReference>
<organism evidence="1 2">
    <name type="scientific">Macrophomina phaseolina</name>
    <dbReference type="NCBI Taxonomy" id="35725"/>
    <lineage>
        <taxon>Eukaryota</taxon>
        <taxon>Fungi</taxon>
        <taxon>Dikarya</taxon>
        <taxon>Ascomycota</taxon>
        <taxon>Pezizomycotina</taxon>
        <taxon>Dothideomycetes</taxon>
        <taxon>Dothideomycetes incertae sedis</taxon>
        <taxon>Botryosphaeriales</taxon>
        <taxon>Botryosphaeriaceae</taxon>
        <taxon>Macrophomina</taxon>
    </lineage>
</organism>
<gene>
    <name evidence="1" type="ORF">B0J12DRAFT_693471</name>
</gene>
<keyword evidence="2" id="KW-1185">Reference proteome</keyword>
<evidence type="ECO:0000313" key="1">
    <source>
        <dbReference type="EMBL" id="KAH7065092.1"/>
    </source>
</evidence>
<comment type="caution">
    <text evidence="1">The sequence shown here is derived from an EMBL/GenBank/DDBJ whole genome shotgun (WGS) entry which is preliminary data.</text>
</comment>
<reference evidence="1 2" key="1">
    <citation type="journal article" date="2021" name="Nat. Commun.">
        <title>Genetic determinants of endophytism in the Arabidopsis root mycobiome.</title>
        <authorList>
            <person name="Mesny F."/>
            <person name="Miyauchi S."/>
            <person name="Thiergart T."/>
            <person name="Pickel B."/>
            <person name="Atanasova L."/>
            <person name="Karlsson M."/>
            <person name="Huettel B."/>
            <person name="Barry K.W."/>
            <person name="Haridas S."/>
            <person name="Chen C."/>
            <person name="Bauer D."/>
            <person name="Andreopoulos W."/>
            <person name="Pangilinan J."/>
            <person name="LaButti K."/>
            <person name="Riley R."/>
            <person name="Lipzen A."/>
            <person name="Clum A."/>
            <person name="Drula E."/>
            <person name="Henrissat B."/>
            <person name="Kohler A."/>
            <person name="Grigoriev I.V."/>
            <person name="Martin F.M."/>
            <person name="Hacquard S."/>
        </authorList>
    </citation>
    <scope>NUCLEOTIDE SEQUENCE [LARGE SCALE GENOMIC DNA]</scope>
    <source>
        <strain evidence="1 2">MPI-SDFR-AT-0080</strain>
    </source>
</reference>
<evidence type="ECO:0000313" key="2">
    <source>
        <dbReference type="Proteomes" id="UP000774617"/>
    </source>
</evidence>
<dbReference type="Proteomes" id="UP000774617">
    <property type="component" value="Unassembled WGS sequence"/>
</dbReference>
<name>A0ABQ8GV07_9PEZI</name>
<accession>A0ABQ8GV07</accession>
<proteinExistence type="predicted"/>
<sequence length="144" mass="16385">MSFPLSTRCNNSLLFTIPSRSVARKIQDDAEYAIPLRKQLAGKILCRRIEVIASILSRNEVDIDPIPDQRILKVTLYLPPQTFEPYPLRQAALPERPKPITYHSPRTLPTIPEHEELDTFVKNQDLAQVSKTTIFGHLGTNLIL</sequence>